<reference evidence="6" key="1">
    <citation type="submission" date="2016-10" db="EMBL/GenBank/DDBJ databases">
        <authorList>
            <person name="Varghese N."/>
            <person name="Submissions S."/>
        </authorList>
    </citation>
    <scope>NUCLEOTIDE SEQUENCE [LARGE SCALE GENOMIC DNA]</scope>
    <source>
        <strain evidence="6">DSM 27982</strain>
    </source>
</reference>
<dbReference type="Gene3D" id="3.40.830.10">
    <property type="entry name" value="LigB-like"/>
    <property type="match status" value="1"/>
</dbReference>
<dbReference type="InterPro" id="IPR027623">
    <property type="entry name" value="AmmeMemoSam_A"/>
</dbReference>
<dbReference type="CDD" id="cd07361">
    <property type="entry name" value="MEMO_like"/>
    <property type="match status" value="1"/>
</dbReference>
<feature type="domain" description="AMMECR1" evidence="3">
    <location>
        <begin position="298"/>
        <end position="482"/>
    </location>
</feature>
<dbReference type="EMBL" id="FNIM01000008">
    <property type="protein sequence ID" value="SDN62856.1"/>
    <property type="molecule type" value="Genomic_DNA"/>
</dbReference>
<name>A0A1H0CYI5_9ACTO</name>
<dbReference type="NCBIfam" id="TIGR04335">
    <property type="entry name" value="AmmeMemoSam_A"/>
    <property type="match status" value="1"/>
</dbReference>
<dbReference type="Gene3D" id="3.30.700.20">
    <property type="entry name" value="Hypothetical protein ph0010, domain 1"/>
    <property type="match status" value="1"/>
</dbReference>
<dbReference type="AlphaFoldDB" id="A0A1H0CYI5"/>
<dbReference type="Pfam" id="PF01875">
    <property type="entry name" value="Memo"/>
    <property type="match status" value="1"/>
</dbReference>
<evidence type="ECO:0000313" key="4">
    <source>
        <dbReference type="EMBL" id="SDM61496.1"/>
    </source>
</evidence>
<dbReference type="InterPro" id="IPR023473">
    <property type="entry name" value="AMMECR1"/>
</dbReference>
<proteinExistence type="inferred from homology"/>
<dbReference type="EMBL" id="FNHU01000004">
    <property type="protein sequence ID" value="SDM61496.1"/>
    <property type="molecule type" value="Genomic_DNA"/>
</dbReference>
<dbReference type="InterPro" id="IPR002737">
    <property type="entry name" value="MEMO1_fam"/>
</dbReference>
<dbReference type="InterPro" id="IPR036071">
    <property type="entry name" value="AMMECR1_dom_sf"/>
</dbReference>
<reference evidence="5 7" key="2">
    <citation type="submission" date="2016-10" db="EMBL/GenBank/DDBJ databases">
        <authorList>
            <person name="de Groot N.N."/>
        </authorList>
    </citation>
    <scope>NUCLEOTIDE SEQUENCE [LARGE SCALE GENOMIC DNA]</scope>
    <source>
        <strain evidence="5">DSM 27982</strain>
        <strain evidence="4 7">KPR-7B</strain>
    </source>
</reference>
<dbReference type="STRING" id="332524.SAMN04487766_104178"/>
<keyword evidence="6" id="KW-1185">Reference proteome</keyword>
<evidence type="ECO:0000313" key="5">
    <source>
        <dbReference type="EMBL" id="SDN62856.1"/>
    </source>
</evidence>
<dbReference type="SUPFAM" id="SSF143447">
    <property type="entry name" value="AMMECR1-like"/>
    <property type="match status" value="1"/>
</dbReference>
<sequence length="482" mass="50833">MVLKGETTMKTVRRPAVAGTFYPGDAHKLRRMLEELLAPARAARAADDPAPKAVVVPHAGYVYSGPMAARAYARLEAGRGRISRVVLLGPTHRVPVRGLALPGADQLATPLGTLDVDAAAGALAAALPGVTTAPEVHAWEHSLEVQLPFIQTVLGDVTVVPLAVGTASARTVADVIAALWGGPETVIVISSDLSHYLPQELAVAVDEETVSRILSLDSTITHDHACGATPLDGMLLAAREHGMRAELLGRCTSADTAGDPDRVVGYCAVALHEQSAEADPAVASAAGAAGEATEPPDDAGEVLLPLARRAIARAVGAEPGAPADLLTGDQPAWLERAGAAFVTLRSADGSLRGCIGSLEPHRPLGRDVVDNAVAAALRDPRFPPVSATELPALSLEVSVLTAPERMDARDEQAVRRRLRPGVDGVVLRLGARRATFLPQVWQELPDPADFLRHLKRKAGWPPGFWDPEMVVETYRVRAWEEP</sequence>
<gene>
    <name evidence="4" type="ORF">SAMN04487766_104178</name>
    <name evidence="5" type="ORF">SAMN05216355_10889</name>
</gene>
<dbReference type="Proteomes" id="UP000199671">
    <property type="component" value="Unassembled WGS sequence"/>
</dbReference>
<evidence type="ECO:0000313" key="7">
    <source>
        <dbReference type="Proteomes" id="UP000199671"/>
    </source>
</evidence>
<dbReference type="HAMAP" id="MF_00055">
    <property type="entry name" value="MEMO1"/>
    <property type="match status" value="1"/>
</dbReference>
<evidence type="ECO:0000256" key="2">
    <source>
        <dbReference type="HAMAP-Rule" id="MF_00055"/>
    </source>
</evidence>
<accession>A0A1H0CYI5</accession>
<dbReference type="NCBIfam" id="TIGR04336">
    <property type="entry name" value="AmmeMemoSam_B"/>
    <property type="match status" value="1"/>
</dbReference>
<dbReference type="Pfam" id="PF01871">
    <property type="entry name" value="AMMECR1"/>
    <property type="match status" value="1"/>
</dbReference>
<dbReference type="Gene3D" id="3.30.1490.150">
    <property type="entry name" value="Hypothetical protein ph0010, domain 2"/>
    <property type="match status" value="1"/>
</dbReference>
<dbReference type="PROSITE" id="PS51112">
    <property type="entry name" value="AMMECR1"/>
    <property type="match status" value="1"/>
</dbReference>
<organism evidence="5 6">
    <name type="scientific">Actinomyces ruminicola</name>
    <dbReference type="NCBI Taxonomy" id="332524"/>
    <lineage>
        <taxon>Bacteria</taxon>
        <taxon>Bacillati</taxon>
        <taxon>Actinomycetota</taxon>
        <taxon>Actinomycetes</taxon>
        <taxon>Actinomycetales</taxon>
        <taxon>Actinomycetaceae</taxon>
        <taxon>Actinomyces</taxon>
    </lineage>
</organism>
<dbReference type="InterPro" id="IPR002733">
    <property type="entry name" value="AMMECR1_domain"/>
</dbReference>
<evidence type="ECO:0000256" key="1">
    <source>
        <dbReference type="ARBA" id="ARBA00006315"/>
    </source>
</evidence>
<dbReference type="PANTHER" id="PTHR11060">
    <property type="entry name" value="PROTEIN MEMO1"/>
    <property type="match status" value="1"/>
</dbReference>
<dbReference type="NCBIfam" id="TIGR00296">
    <property type="entry name" value="TIGR00296 family protein"/>
    <property type="match status" value="1"/>
</dbReference>
<evidence type="ECO:0000313" key="6">
    <source>
        <dbReference type="Proteomes" id="UP000198541"/>
    </source>
</evidence>
<protein>
    <recommendedName>
        <fullName evidence="2">MEMO1 family protein SAMN04487766_104178</fullName>
    </recommendedName>
</protein>
<comment type="similarity">
    <text evidence="1 2">Belongs to the MEMO1 family.</text>
</comment>
<evidence type="ECO:0000259" key="3">
    <source>
        <dbReference type="PROSITE" id="PS51112"/>
    </source>
</evidence>
<dbReference type="Proteomes" id="UP000198541">
    <property type="component" value="Unassembled WGS sequence"/>
</dbReference>
<dbReference type="InterPro" id="IPR027485">
    <property type="entry name" value="AMMECR1_N"/>
</dbReference>
<dbReference type="PANTHER" id="PTHR11060:SF0">
    <property type="entry name" value="PROTEIN MEMO1"/>
    <property type="match status" value="1"/>
</dbReference>